<dbReference type="Proteomes" id="UP000179588">
    <property type="component" value="Unassembled WGS sequence"/>
</dbReference>
<keyword evidence="1" id="KW-0812">Transmembrane</keyword>
<protein>
    <submittedName>
        <fullName evidence="2">Uncharacterized protein</fullName>
    </submittedName>
</protein>
<evidence type="ECO:0000256" key="1">
    <source>
        <dbReference type="SAM" id="Phobius"/>
    </source>
</evidence>
<accession>A0A1S1HMR0</accession>
<feature type="transmembrane region" description="Helical" evidence="1">
    <location>
        <begin position="20"/>
        <end position="40"/>
    </location>
</feature>
<evidence type="ECO:0000313" key="2">
    <source>
        <dbReference type="EMBL" id="OHT23102.1"/>
    </source>
</evidence>
<gene>
    <name evidence="2" type="ORF">A3Q29_21235</name>
</gene>
<comment type="caution">
    <text evidence="2">The sequence shown here is derived from an EMBL/GenBank/DDBJ whole genome shotgun (WGS) entry which is preliminary data.</text>
</comment>
<organism evidence="2 3">
    <name type="scientific">Providencia stuartii</name>
    <dbReference type="NCBI Taxonomy" id="588"/>
    <lineage>
        <taxon>Bacteria</taxon>
        <taxon>Pseudomonadati</taxon>
        <taxon>Pseudomonadota</taxon>
        <taxon>Gammaproteobacteria</taxon>
        <taxon>Enterobacterales</taxon>
        <taxon>Morganellaceae</taxon>
        <taxon>Providencia</taxon>
    </lineage>
</organism>
<reference evidence="2 3" key="1">
    <citation type="submission" date="2016-03" db="EMBL/GenBank/DDBJ databases">
        <title>Genome sequence of Providencia stuartii strain, isolated from the salivary glands of larval Lucilia sericata.</title>
        <authorList>
            <person name="Yuan Y."/>
            <person name="Zhang Y."/>
            <person name="Fu S."/>
            <person name="Crippen T.L."/>
            <person name="Visi D."/>
            <person name="Benbow M.E."/>
            <person name="Allen M."/>
            <person name="Tomberlin J.K."/>
            <person name="Sze S.-H."/>
            <person name="Tarone A.M."/>
        </authorList>
    </citation>
    <scope>NUCLEOTIDE SEQUENCE [LARGE SCALE GENOMIC DNA]</scope>
    <source>
        <strain evidence="2 3">Crippen</strain>
    </source>
</reference>
<evidence type="ECO:0000313" key="3">
    <source>
        <dbReference type="Proteomes" id="UP000179588"/>
    </source>
</evidence>
<proteinExistence type="predicted"/>
<keyword evidence="1" id="KW-0472">Membrane</keyword>
<sequence>MASLWLLKGVFARWLSAPEAYWSVSVMGALLCTVMVLKMVRRYPVFLSQAARLDRLLVAYVPNDTAAFENFKQAVINAPDCFDKYLGIWLEIEKETYGTVKTNTPHYRFTDK</sequence>
<keyword evidence="3" id="KW-1185">Reference proteome</keyword>
<dbReference type="AlphaFoldDB" id="A0A1S1HMR0"/>
<keyword evidence="1" id="KW-1133">Transmembrane helix</keyword>
<dbReference type="EMBL" id="LVIE01000191">
    <property type="protein sequence ID" value="OHT23102.1"/>
    <property type="molecule type" value="Genomic_DNA"/>
</dbReference>
<name>A0A1S1HMR0_PROST</name>